<dbReference type="EMBL" id="CP045644">
    <property type="protein sequence ID" value="QFZ85827.1"/>
    <property type="molecule type" value="Genomic_DNA"/>
</dbReference>
<feature type="signal peptide" evidence="1">
    <location>
        <begin position="1"/>
        <end position="23"/>
    </location>
</feature>
<evidence type="ECO:0000313" key="2">
    <source>
        <dbReference type="EMBL" id="QFZ85827.1"/>
    </source>
</evidence>
<sequence>MKKFLRIFLLLHLSLIFSACLHAGEAESFNLCNSIKFKTFGFSLEKLQSSLEEGMCQKWKNAEVRILVINLEKGDRELEQKIQKEKKPYLYVRKDRTTPPGPIFDFVRYEAAGRRYFFDENKFLQAINEWPVYQQRAAEVAKESEGAINPDAKIQHWKNNSGDFLVCAITYRNQKNEPKFMERHFSFFKRNRISAVYSSALLRINDSVALEEVDTVEKLFRSIELVQ</sequence>
<protein>
    <submittedName>
        <fullName evidence="2">Uncharacterized protein</fullName>
    </submittedName>
</protein>
<proteinExistence type="predicted"/>
<feature type="chain" id="PRO_5024812147" evidence="1">
    <location>
        <begin position="24"/>
        <end position="227"/>
    </location>
</feature>
<evidence type="ECO:0000256" key="1">
    <source>
        <dbReference type="SAM" id="SignalP"/>
    </source>
</evidence>
<gene>
    <name evidence="2" type="ORF">GFK26_25180</name>
</gene>
<dbReference type="RefSeq" id="WP_153284368.1">
    <property type="nucleotide sequence ID" value="NZ_CP045644.1"/>
</dbReference>
<dbReference type="PROSITE" id="PS51257">
    <property type="entry name" value="PROKAR_LIPOPROTEIN"/>
    <property type="match status" value="1"/>
</dbReference>
<dbReference type="Proteomes" id="UP000326780">
    <property type="component" value="Chromosome"/>
</dbReference>
<organism evidence="2 3">
    <name type="scientific">Variovorax paradoxus</name>
    <dbReference type="NCBI Taxonomy" id="34073"/>
    <lineage>
        <taxon>Bacteria</taxon>
        <taxon>Pseudomonadati</taxon>
        <taxon>Pseudomonadota</taxon>
        <taxon>Betaproteobacteria</taxon>
        <taxon>Burkholderiales</taxon>
        <taxon>Comamonadaceae</taxon>
        <taxon>Variovorax</taxon>
    </lineage>
</organism>
<accession>A0A5Q0MAB5</accession>
<dbReference type="AlphaFoldDB" id="A0A5Q0MAB5"/>
<reference evidence="2 3" key="1">
    <citation type="submission" date="2019-10" db="EMBL/GenBank/DDBJ databases">
        <title>Complete genome sequence of Variovorax paradoxus 5C-2.</title>
        <authorList>
            <person name="Gogoleva N.E."/>
            <person name="Balkin A.S."/>
        </authorList>
    </citation>
    <scope>NUCLEOTIDE SEQUENCE [LARGE SCALE GENOMIC DNA]</scope>
    <source>
        <strain evidence="2 3">5C-2</strain>
    </source>
</reference>
<evidence type="ECO:0000313" key="3">
    <source>
        <dbReference type="Proteomes" id="UP000326780"/>
    </source>
</evidence>
<keyword evidence="1" id="KW-0732">Signal</keyword>
<name>A0A5Q0MAB5_VARPD</name>